<dbReference type="Proteomes" id="UP000290013">
    <property type="component" value="Chromosome"/>
</dbReference>
<dbReference type="EMBL" id="LR215974">
    <property type="protein sequence ID" value="VFB04435.1"/>
    <property type="molecule type" value="Genomic_DNA"/>
</dbReference>
<evidence type="ECO:0000256" key="1">
    <source>
        <dbReference type="SAM" id="SignalP"/>
    </source>
</evidence>
<sequence length="195" mass="22609">MKKIAYIFLIIFVFCSLVQAQKLSSNITKYYEFNLCASPHTIILSEKNNRINKGYVFTILNKSNKRNKTEKKIVRKTKLDPAIVKKVIAELNHLEIDKVDKTYKNDSVVYLDGDALQIKLLRNGIIDKFYFSEIYPAKSKKIENMPNMIKVQSWATLIDQEFAIDDIFAKVKSKLHKGEYCYSLGAIYTQCFTVK</sequence>
<evidence type="ECO:0008006" key="4">
    <source>
        <dbReference type="Google" id="ProtNLM"/>
    </source>
</evidence>
<feature type="chain" id="PRO_5020412677" description="GLPGLI family protein" evidence="1">
    <location>
        <begin position="21"/>
        <end position="195"/>
    </location>
</feature>
<evidence type="ECO:0000313" key="3">
    <source>
        <dbReference type="Proteomes" id="UP000290013"/>
    </source>
</evidence>
<dbReference type="KEGG" id="ctai:NCTC12078_02460"/>
<protein>
    <recommendedName>
        <fullName evidence="4">GLPGLI family protein</fullName>
    </recommendedName>
</protein>
<dbReference type="RefSeq" id="WP_130914676.1">
    <property type="nucleotide sequence ID" value="NZ_LR215974.1"/>
</dbReference>
<evidence type="ECO:0000313" key="2">
    <source>
        <dbReference type="EMBL" id="VFB04435.1"/>
    </source>
</evidence>
<feature type="signal peptide" evidence="1">
    <location>
        <begin position="1"/>
        <end position="20"/>
    </location>
</feature>
<dbReference type="AlphaFoldDB" id="A0A4U8WH89"/>
<reference evidence="2 3" key="1">
    <citation type="submission" date="2019-02" db="EMBL/GenBank/DDBJ databases">
        <authorList>
            <consortium name="Pathogen Informatics"/>
        </authorList>
    </citation>
    <scope>NUCLEOTIDE SEQUENCE [LARGE SCALE GENOMIC DNA]</scope>
    <source>
        <strain evidence="2 3">3012STDY6944375</strain>
    </source>
</reference>
<name>A0A4U8WH89_9FLAO</name>
<accession>A0A4U8WH89</accession>
<gene>
    <name evidence="2" type="ORF">NCTC12078_02460</name>
</gene>
<keyword evidence="1" id="KW-0732">Signal</keyword>
<proteinExistence type="predicted"/>
<organism evidence="2 3">
    <name type="scientific">Chryseobacterium taihuense</name>
    <dbReference type="NCBI Taxonomy" id="1141221"/>
    <lineage>
        <taxon>Bacteria</taxon>
        <taxon>Pseudomonadati</taxon>
        <taxon>Bacteroidota</taxon>
        <taxon>Flavobacteriia</taxon>
        <taxon>Flavobacteriales</taxon>
        <taxon>Weeksellaceae</taxon>
        <taxon>Chryseobacterium group</taxon>
        <taxon>Chryseobacterium</taxon>
    </lineage>
</organism>